<dbReference type="SUPFAM" id="SSF51182">
    <property type="entry name" value="RmlC-like cupins"/>
    <property type="match status" value="1"/>
</dbReference>
<keyword evidence="3" id="KW-0804">Transcription</keyword>
<dbReference type="Proteomes" id="UP000199534">
    <property type="component" value="Unassembled WGS sequence"/>
</dbReference>
<gene>
    <name evidence="5" type="ORF">SAMN04490243_0283</name>
</gene>
<dbReference type="PRINTS" id="PR00032">
    <property type="entry name" value="HTHARAC"/>
</dbReference>
<evidence type="ECO:0000256" key="1">
    <source>
        <dbReference type="ARBA" id="ARBA00023015"/>
    </source>
</evidence>
<dbReference type="PANTHER" id="PTHR43280:SF27">
    <property type="entry name" value="TRANSCRIPTIONAL REGULATOR MTLR"/>
    <property type="match status" value="1"/>
</dbReference>
<organism evidence="5 6">
    <name type="scientific">Robiginitalea myxolifaciens</name>
    <dbReference type="NCBI Taxonomy" id="400055"/>
    <lineage>
        <taxon>Bacteria</taxon>
        <taxon>Pseudomonadati</taxon>
        <taxon>Bacteroidota</taxon>
        <taxon>Flavobacteriia</taxon>
        <taxon>Flavobacteriales</taxon>
        <taxon>Flavobacteriaceae</taxon>
        <taxon>Robiginitalea</taxon>
    </lineage>
</organism>
<dbReference type="AlphaFoldDB" id="A0A1I6FNR8"/>
<evidence type="ECO:0000313" key="5">
    <source>
        <dbReference type="EMBL" id="SFR31585.1"/>
    </source>
</evidence>
<dbReference type="EMBL" id="FOYQ01000001">
    <property type="protein sequence ID" value="SFR31585.1"/>
    <property type="molecule type" value="Genomic_DNA"/>
</dbReference>
<dbReference type="PROSITE" id="PS01124">
    <property type="entry name" value="HTH_ARAC_FAMILY_2"/>
    <property type="match status" value="1"/>
</dbReference>
<name>A0A1I6FNR8_9FLAO</name>
<dbReference type="InterPro" id="IPR011051">
    <property type="entry name" value="RmlC_Cupin_sf"/>
</dbReference>
<reference evidence="5 6" key="1">
    <citation type="submission" date="2016-10" db="EMBL/GenBank/DDBJ databases">
        <authorList>
            <person name="de Groot N.N."/>
        </authorList>
    </citation>
    <scope>NUCLEOTIDE SEQUENCE [LARGE SCALE GENOMIC DNA]</scope>
    <source>
        <strain evidence="5 6">DSM 21019</strain>
    </source>
</reference>
<keyword evidence="1" id="KW-0805">Transcription regulation</keyword>
<keyword evidence="2 5" id="KW-0238">DNA-binding</keyword>
<dbReference type="Pfam" id="PF12833">
    <property type="entry name" value="HTH_18"/>
    <property type="match status" value="1"/>
</dbReference>
<dbReference type="GO" id="GO:0043565">
    <property type="term" value="F:sequence-specific DNA binding"/>
    <property type="evidence" value="ECO:0007669"/>
    <property type="project" value="InterPro"/>
</dbReference>
<dbReference type="InterPro" id="IPR020449">
    <property type="entry name" value="Tscrpt_reg_AraC-type_HTH"/>
</dbReference>
<dbReference type="SUPFAM" id="SSF46689">
    <property type="entry name" value="Homeodomain-like"/>
    <property type="match status" value="2"/>
</dbReference>
<dbReference type="RefSeq" id="WP_092980090.1">
    <property type="nucleotide sequence ID" value="NZ_FOYQ01000001.1"/>
</dbReference>
<dbReference type="InterPro" id="IPR018062">
    <property type="entry name" value="HTH_AraC-typ_CS"/>
</dbReference>
<proteinExistence type="predicted"/>
<dbReference type="Gene3D" id="1.10.10.60">
    <property type="entry name" value="Homeodomain-like"/>
    <property type="match status" value="2"/>
</dbReference>
<dbReference type="SMART" id="SM00342">
    <property type="entry name" value="HTH_ARAC"/>
    <property type="match status" value="1"/>
</dbReference>
<dbReference type="GO" id="GO:0003700">
    <property type="term" value="F:DNA-binding transcription factor activity"/>
    <property type="evidence" value="ECO:0007669"/>
    <property type="project" value="InterPro"/>
</dbReference>
<evidence type="ECO:0000256" key="2">
    <source>
        <dbReference type="ARBA" id="ARBA00023125"/>
    </source>
</evidence>
<protein>
    <submittedName>
        <fullName evidence="5">AraC-type DNA-binding protein</fullName>
    </submittedName>
</protein>
<keyword evidence="6" id="KW-1185">Reference proteome</keyword>
<evidence type="ECO:0000256" key="3">
    <source>
        <dbReference type="ARBA" id="ARBA00023163"/>
    </source>
</evidence>
<dbReference type="PANTHER" id="PTHR43280">
    <property type="entry name" value="ARAC-FAMILY TRANSCRIPTIONAL REGULATOR"/>
    <property type="match status" value="1"/>
</dbReference>
<dbReference type="InterPro" id="IPR018060">
    <property type="entry name" value="HTH_AraC"/>
</dbReference>
<feature type="domain" description="HTH araC/xylS-type" evidence="4">
    <location>
        <begin position="186"/>
        <end position="284"/>
    </location>
</feature>
<sequence>MQKVKPAFEAIAPDFGHSFTYQKFSSDRPNKDLIWHYHPEIELVYVNGGSGRRQIGSHISSYTDGDLILIGSNLPHCGFTDAYTGNRSESVVQMKPDFLGNQFLELPELRNIQNLFAKAKGGLAFGGASKKKIGEKIEILEYQSDFQRLLSILNILNELGSSKDVQILNADQLIVETQTKENDRINIIFNYVKSHYKESIALEDIADLVYMTVPSFCRYFKKATNKTFVQFVNEYRLVHASNLLAENQLAITEICYESGFNNISHFNKLFREFTGMKPSEYRNQLKTVMA</sequence>
<dbReference type="OrthoDB" id="1410704at2"/>
<accession>A0A1I6FNR8</accession>
<evidence type="ECO:0000313" key="6">
    <source>
        <dbReference type="Proteomes" id="UP000199534"/>
    </source>
</evidence>
<evidence type="ECO:0000259" key="4">
    <source>
        <dbReference type="PROSITE" id="PS01124"/>
    </source>
</evidence>
<dbReference type="InterPro" id="IPR009057">
    <property type="entry name" value="Homeodomain-like_sf"/>
</dbReference>
<dbReference type="STRING" id="400055.SAMN04490243_0283"/>
<dbReference type="PROSITE" id="PS00041">
    <property type="entry name" value="HTH_ARAC_FAMILY_1"/>
    <property type="match status" value="1"/>
</dbReference>
<dbReference type="Gene3D" id="2.60.120.10">
    <property type="entry name" value="Jelly Rolls"/>
    <property type="match status" value="1"/>
</dbReference>
<dbReference type="InterPro" id="IPR014710">
    <property type="entry name" value="RmlC-like_jellyroll"/>
</dbReference>